<evidence type="ECO:0000313" key="2">
    <source>
        <dbReference type="Proteomes" id="UP001055811"/>
    </source>
</evidence>
<comment type="caution">
    <text evidence="1">The sequence shown here is derived from an EMBL/GenBank/DDBJ whole genome shotgun (WGS) entry which is preliminary data.</text>
</comment>
<reference evidence="2" key="1">
    <citation type="journal article" date="2022" name="Mol. Ecol. Resour.">
        <title>The genomes of chicory, endive, great burdock and yacon provide insights into Asteraceae palaeo-polyploidization history and plant inulin production.</title>
        <authorList>
            <person name="Fan W."/>
            <person name="Wang S."/>
            <person name="Wang H."/>
            <person name="Wang A."/>
            <person name="Jiang F."/>
            <person name="Liu H."/>
            <person name="Zhao H."/>
            <person name="Xu D."/>
            <person name="Zhang Y."/>
        </authorList>
    </citation>
    <scope>NUCLEOTIDE SEQUENCE [LARGE SCALE GENOMIC DNA]</scope>
    <source>
        <strain evidence="2">cv. Punajuju</strain>
    </source>
</reference>
<dbReference type="Proteomes" id="UP001055811">
    <property type="component" value="Linkage Group LG05"/>
</dbReference>
<dbReference type="EMBL" id="CM042013">
    <property type="protein sequence ID" value="KAI3740382.1"/>
    <property type="molecule type" value="Genomic_DNA"/>
</dbReference>
<evidence type="ECO:0000313" key="1">
    <source>
        <dbReference type="EMBL" id="KAI3740382.1"/>
    </source>
</evidence>
<accession>A0ACB9D253</accession>
<proteinExistence type="predicted"/>
<protein>
    <submittedName>
        <fullName evidence="1">Uncharacterized protein</fullName>
    </submittedName>
</protein>
<organism evidence="1 2">
    <name type="scientific">Cichorium intybus</name>
    <name type="common">Chicory</name>
    <dbReference type="NCBI Taxonomy" id="13427"/>
    <lineage>
        <taxon>Eukaryota</taxon>
        <taxon>Viridiplantae</taxon>
        <taxon>Streptophyta</taxon>
        <taxon>Embryophyta</taxon>
        <taxon>Tracheophyta</taxon>
        <taxon>Spermatophyta</taxon>
        <taxon>Magnoliopsida</taxon>
        <taxon>eudicotyledons</taxon>
        <taxon>Gunneridae</taxon>
        <taxon>Pentapetalae</taxon>
        <taxon>asterids</taxon>
        <taxon>campanulids</taxon>
        <taxon>Asterales</taxon>
        <taxon>Asteraceae</taxon>
        <taxon>Cichorioideae</taxon>
        <taxon>Cichorieae</taxon>
        <taxon>Cichoriinae</taxon>
        <taxon>Cichorium</taxon>
    </lineage>
</organism>
<reference evidence="1 2" key="2">
    <citation type="journal article" date="2022" name="Mol. Ecol. Resour.">
        <title>The genomes of chicory, endive, great burdock and yacon provide insights into Asteraceae paleo-polyploidization history and plant inulin production.</title>
        <authorList>
            <person name="Fan W."/>
            <person name="Wang S."/>
            <person name="Wang H."/>
            <person name="Wang A."/>
            <person name="Jiang F."/>
            <person name="Liu H."/>
            <person name="Zhao H."/>
            <person name="Xu D."/>
            <person name="Zhang Y."/>
        </authorList>
    </citation>
    <scope>NUCLEOTIDE SEQUENCE [LARGE SCALE GENOMIC DNA]</scope>
    <source>
        <strain evidence="2">cv. Punajuju</strain>
        <tissue evidence="1">Leaves</tissue>
    </source>
</reference>
<keyword evidence="2" id="KW-1185">Reference proteome</keyword>
<sequence>MLLLNVKSPHRNSTFQKLFNLPPEEFLISDFSCSLKRKFPFRVDYLYLKESLVFMSTYSDTKQGFRSCGNVGRGRRHAPFLFPFVRVI</sequence>
<gene>
    <name evidence="1" type="ORF">L2E82_30810</name>
</gene>
<name>A0ACB9D253_CICIN</name>